<organism evidence="1 2">
    <name type="scientific">Clavispora lusitaniae</name>
    <name type="common">Candida lusitaniae</name>
    <dbReference type="NCBI Taxonomy" id="36911"/>
    <lineage>
        <taxon>Eukaryota</taxon>
        <taxon>Fungi</taxon>
        <taxon>Dikarya</taxon>
        <taxon>Ascomycota</taxon>
        <taxon>Saccharomycotina</taxon>
        <taxon>Pichiomycetes</taxon>
        <taxon>Metschnikowiaceae</taxon>
        <taxon>Clavispora</taxon>
    </lineage>
</organism>
<keyword evidence="2" id="KW-1185">Reference proteome</keyword>
<protein>
    <submittedName>
        <fullName evidence="1">Chromatin assembly factor subunit</fullName>
    </submittedName>
</protein>
<sequence>MNASTIAIHWHDDSQPVYSVTFQHRTDDISRLASAGGDNNIRIWKVSYPKPENTSPPTVEYLSTLRKHTQAVNVVRFSPRGDVLASAGDDGLLILWTKSDKIVADFGHQDDDAKESWVPRHILNMSSEVYDLSWSPDAAFLAAGSMDNTTRIFSASGNRLCELTDHSHYVQGVAWDPQNEYLATQSADRTLQLYRWENGEMVPLAKHCRVELPTAKLSVAGKELDTAHPSEPSSGRRTYLFHSEALQSFFRRLAFSPDGALLVAPSGVFREEPDSLETAYVFVRSGLARGPVCHLPGLNKPSVAVAFSPVRYKSRNGAVFALPYKMVFAVATQTSVVVYDTEQLQPLGVQADMHYLSITDLCWHPDGQSLVVSSAEGFCSVIVFDAGVFGEVYGGNLEKGDGGLEGDGNSVKRDGKLEKADETLERENEREARIAEDNAKGVVSTTAEYNEVTCDGGKPEERATVATGAEDAKDSLHDTQKSDPESVPAMDPESVPAMDPTSTNSDRAENVPTAMDPTSTNSDMVESGSTAVSADQATAAQISQSSPFSQPTQTEANSQVSALLSQFIAPPVAADQNKKRRVQPTLIQPEKNDGNK</sequence>
<dbReference type="Proteomes" id="UP000326582">
    <property type="component" value="Chromosome 4"/>
</dbReference>
<proteinExistence type="predicted"/>
<dbReference type="EMBL" id="CP038487">
    <property type="protein sequence ID" value="QFZ28075.1"/>
    <property type="molecule type" value="Genomic_DNA"/>
</dbReference>
<evidence type="ECO:0000313" key="1">
    <source>
        <dbReference type="EMBL" id="QFZ28075.1"/>
    </source>
</evidence>
<name>A0ACD0WLE5_CLALS</name>
<evidence type="ECO:0000313" key="2">
    <source>
        <dbReference type="Proteomes" id="UP000326582"/>
    </source>
</evidence>
<reference evidence="2" key="1">
    <citation type="journal article" date="2019" name="MBio">
        <title>Comparative genomics for the elucidation of multidrug resistance (MDR) in Candida lusitaniae.</title>
        <authorList>
            <person name="Kannan A."/>
            <person name="Asner S.A."/>
            <person name="Trachsel E."/>
            <person name="Kelly S."/>
            <person name="Parker J."/>
            <person name="Sanglard D."/>
        </authorList>
    </citation>
    <scope>NUCLEOTIDE SEQUENCE [LARGE SCALE GENOMIC DNA]</scope>
    <source>
        <strain evidence="2">P1</strain>
    </source>
</reference>
<gene>
    <name evidence="1" type="ORF">EJF14_40099</name>
</gene>
<accession>A0ACD0WLE5</accession>